<dbReference type="AlphaFoldDB" id="A0A6A4NLA0"/>
<dbReference type="Proteomes" id="UP000447434">
    <property type="component" value="Chromosome 21"/>
</dbReference>
<evidence type="ECO:0000313" key="2">
    <source>
        <dbReference type="EMBL" id="KAE9590130.1"/>
    </source>
</evidence>
<feature type="domain" description="Neprosin activation peptide" evidence="1">
    <location>
        <begin position="44"/>
        <end position="71"/>
    </location>
</feature>
<evidence type="ECO:0000259" key="1">
    <source>
        <dbReference type="Pfam" id="PF14365"/>
    </source>
</evidence>
<reference evidence="3" key="1">
    <citation type="journal article" date="2020" name="Nat. Commun.">
        <title>Genome sequence of the cluster root forming white lupin.</title>
        <authorList>
            <person name="Hufnagel B."/>
            <person name="Marques A."/>
            <person name="Soriano A."/>
            <person name="Marques L."/>
            <person name="Divol F."/>
            <person name="Doumas P."/>
            <person name="Sallet E."/>
            <person name="Mancinotti D."/>
            <person name="Carrere S."/>
            <person name="Marande W."/>
            <person name="Arribat S."/>
            <person name="Keller J."/>
            <person name="Huneau C."/>
            <person name="Blein T."/>
            <person name="Aime D."/>
            <person name="Laguerre M."/>
            <person name="Taylor J."/>
            <person name="Schubert V."/>
            <person name="Nelson M."/>
            <person name="Geu-Flores F."/>
            <person name="Crespi M."/>
            <person name="Gallardo-Guerrero K."/>
            <person name="Delaux P.-M."/>
            <person name="Salse J."/>
            <person name="Berges H."/>
            <person name="Guyot R."/>
            <person name="Gouzy J."/>
            <person name="Peret B."/>
        </authorList>
    </citation>
    <scope>NUCLEOTIDE SEQUENCE [LARGE SCALE GENOMIC DNA]</scope>
    <source>
        <strain evidence="3">cv. Amiga</strain>
    </source>
</reference>
<proteinExistence type="predicted"/>
<gene>
    <name evidence="2" type="ORF">Lalb_Chr21g0316401</name>
</gene>
<comment type="caution">
    <text evidence="2">The sequence shown here is derived from an EMBL/GenBank/DDBJ whole genome shotgun (WGS) entry which is preliminary data.</text>
</comment>
<protein>
    <submittedName>
        <fullName evidence="2">Putative neprosin activation peptide</fullName>
    </submittedName>
</protein>
<evidence type="ECO:0000313" key="3">
    <source>
        <dbReference type="Proteomes" id="UP000447434"/>
    </source>
</evidence>
<dbReference type="InterPro" id="IPR025521">
    <property type="entry name" value="Neprosin_propep"/>
</dbReference>
<name>A0A6A4NLA0_LUPAL</name>
<dbReference type="EMBL" id="WOCE01000021">
    <property type="protein sequence ID" value="KAE9590130.1"/>
    <property type="molecule type" value="Genomic_DNA"/>
</dbReference>
<organism evidence="2 3">
    <name type="scientific">Lupinus albus</name>
    <name type="common">White lupine</name>
    <name type="synonym">Lupinus termis</name>
    <dbReference type="NCBI Taxonomy" id="3870"/>
    <lineage>
        <taxon>Eukaryota</taxon>
        <taxon>Viridiplantae</taxon>
        <taxon>Streptophyta</taxon>
        <taxon>Embryophyta</taxon>
        <taxon>Tracheophyta</taxon>
        <taxon>Spermatophyta</taxon>
        <taxon>Magnoliopsida</taxon>
        <taxon>eudicotyledons</taxon>
        <taxon>Gunneridae</taxon>
        <taxon>Pentapetalae</taxon>
        <taxon>rosids</taxon>
        <taxon>fabids</taxon>
        <taxon>Fabales</taxon>
        <taxon>Fabaceae</taxon>
        <taxon>Papilionoideae</taxon>
        <taxon>50 kb inversion clade</taxon>
        <taxon>genistoids sensu lato</taxon>
        <taxon>core genistoids</taxon>
        <taxon>Genisteae</taxon>
        <taxon>Lupinus</taxon>
    </lineage>
</organism>
<keyword evidence="3" id="KW-1185">Reference proteome</keyword>
<sequence length="74" mass="8535">MVIFSFEMRTNIITVFLCLYLATNNYYTLDGRITSISQDPEDLDGYIVDCIDINKQSAFDNPLLKNHKIQVSKL</sequence>
<accession>A0A6A4NLA0</accession>
<dbReference type="OrthoDB" id="1935425at2759"/>
<dbReference type="Pfam" id="PF14365">
    <property type="entry name" value="Neprosin_AP"/>
    <property type="match status" value="1"/>
</dbReference>